<dbReference type="PANTHER" id="PTHR43280">
    <property type="entry name" value="ARAC-FAMILY TRANSCRIPTIONAL REGULATOR"/>
    <property type="match status" value="1"/>
</dbReference>
<evidence type="ECO:0000256" key="1">
    <source>
        <dbReference type="ARBA" id="ARBA00023015"/>
    </source>
</evidence>
<dbReference type="PROSITE" id="PS00041">
    <property type="entry name" value="HTH_ARAC_FAMILY_1"/>
    <property type="match status" value="1"/>
</dbReference>
<dbReference type="SUPFAM" id="SSF51215">
    <property type="entry name" value="Regulatory protein AraC"/>
    <property type="match status" value="1"/>
</dbReference>
<dbReference type="InterPro" id="IPR009057">
    <property type="entry name" value="Homeodomain-like_sf"/>
</dbReference>
<dbReference type="Pfam" id="PF12833">
    <property type="entry name" value="HTH_18"/>
    <property type="match status" value="1"/>
</dbReference>
<dbReference type="SUPFAM" id="SSF46689">
    <property type="entry name" value="Homeodomain-like"/>
    <property type="match status" value="2"/>
</dbReference>
<gene>
    <name evidence="5" type="ORF">ACFP7A_06930</name>
</gene>
<dbReference type="PANTHER" id="PTHR43280:SF28">
    <property type="entry name" value="HTH-TYPE TRANSCRIPTIONAL ACTIVATOR RHAS"/>
    <property type="match status" value="1"/>
</dbReference>
<comment type="caution">
    <text evidence="5">The sequence shown here is derived from an EMBL/GenBank/DDBJ whole genome shotgun (WGS) entry which is preliminary data.</text>
</comment>
<reference evidence="6" key="1">
    <citation type="journal article" date="2019" name="Int. J. Syst. Evol. Microbiol.">
        <title>The Global Catalogue of Microorganisms (GCM) 10K type strain sequencing project: providing services to taxonomists for standard genome sequencing and annotation.</title>
        <authorList>
            <consortium name="The Broad Institute Genomics Platform"/>
            <consortium name="The Broad Institute Genome Sequencing Center for Infectious Disease"/>
            <person name="Wu L."/>
            <person name="Ma J."/>
        </authorList>
    </citation>
    <scope>NUCLEOTIDE SEQUENCE [LARGE SCALE GENOMIC DNA]</scope>
    <source>
        <strain evidence="6">CCUG 42001</strain>
    </source>
</reference>
<dbReference type="SMART" id="SM00342">
    <property type="entry name" value="HTH_ARAC"/>
    <property type="match status" value="1"/>
</dbReference>
<dbReference type="Proteomes" id="UP001596267">
    <property type="component" value="Unassembled WGS sequence"/>
</dbReference>
<accession>A0ABW1WG92</accession>
<dbReference type="Gene3D" id="1.10.10.60">
    <property type="entry name" value="Homeodomain-like"/>
    <property type="match status" value="2"/>
</dbReference>
<keyword evidence="2" id="KW-0238">DNA-binding</keyword>
<evidence type="ECO:0000313" key="6">
    <source>
        <dbReference type="Proteomes" id="UP001596267"/>
    </source>
</evidence>
<dbReference type="InterPro" id="IPR014710">
    <property type="entry name" value="RmlC-like_jellyroll"/>
</dbReference>
<sequence length="291" mass="34115">MKNETKYSPKRNPDRHAYVDIIKRKTTSGGPIFRENWHEEIQFYYLTQGVGTIRCESDIFELHTGGVALMNSNELHFMESKRDVLTCYIIRIDLASLFNDLPDLRLLKDAELLAQQLIVFHHQLSEDTHIVHGIRNLILEHEEHRPGYELAIKSTVLHLIVLLLRAHIRKIYTKEHFDRRLNSLNQMRTTINYIHDHLHSQITVHNLAHRALMSEAHFCRTFKKLYGKPVVSYINALRVDQAEDLLQTSPYTITEIALKVGFNDANYFSRVYKKQKGITPKQTRQSYVKRS</sequence>
<dbReference type="InterPro" id="IPR020449">
    <property type="entry name" value="Tscrpt_reg_AraC-type_HTH"/>
</dbReference>
<evidence type="ECO:0000256" key="3">
    <source>
        <dbReference type="ARBA" id="ARBA00023163"/>
    </source>
</evidence>
<keyword evidence="1" id="KW-0805">Transcription regulation</keyword>
<evidence type="ECO:0000256" key="2">
    <source>
        <dbReference type="ARBA" id="ARBA00023125"/>
    </source>
</evidence>
<dbReference type="EMBL" id="JBHSTQ010000005">
    <property type="protein sequence ID" value="MFC6386328.1"/>
    <property type="molecule type" value="Genomic_DNA"/>
</dbReference>
<dbReference type="RefSeq" id="WP_253053433.1">
    <property type="nucleotide sequence ID" value="NZ_JAMXWN010000004.1"/>
</dbReference>
<name>A0ABW1WG92_9BACL</name>
<dbReference type="InterPro" id="IPR003313">
    <property type="entry name" value="AraC-bd"/>
</dbReference>
<dbReference type="Pfam" id="PF02311">
    <property type="entry name" value="AraC_binding"/>
    <property type="match status" value="1"/>
</dbReference>
<keyword evidence="3" id="KW-0804">Transcription</keyword>
<organism evidence="5 6">
    <name type="scientific">Sporolactobacillus kofuensis</name>
    <dbReference type="NCBI Taxonomy" id="269672"/>
    <lineage>
        <taxon>Bacteria</taxon>
        <taxon>Bacillati</taxon>
        <taxon>Bacillota</taxon>
        <taxon>Bacilli</taxon>
        <taxon>Bacillales</taxon>
        <taxon>Sporolactobacillaceae</taxon>
        <taxon>Sporolactobacillus</taxon>
    </lineage>
</organism>
<dbReference type="InterPro" id="IPR018062">
    <property type="entry name" value="HTH_AraC-typ_CS"/>
</dbReference>
<evidence type="ECO:0000259" key="4">
    <source>
        <dbReference type="PROSITE" id="PS01124"/>
    </source>
</evidence>
<dbReference type="PRINTS" id="PR00032">
    <property type="entry name" value="HTHARAC"/>
</dbReference>
<dbReference type="PROSITE" id="PS01124">
    <property type="entry name" value="HTH_ARAC_FAMILY_2"/>
    <property type="match status" value="1"/>
</dbReference>
<evidence type="ECO:0000313" key="5">
    <source>
        <dbReference type="EMBL" id="MFC6386328.1"/>
    </source>
</evidence>
<proteinExistence type="predicted"/>
<dbReference type="InterPro" id="IPR037923">
    <property type="entry name" value="HTH-like"/>
</dbReference>
<dbReference type="Gene3D" id="2.60.120.10">
    <property type="entry name" value="Jelly Rolls"/>
    <property type="match status" value="1"/>
</dbReference>
<dbReference type="InterPro" id="IPR018060">
    <property type="entry name" value="HTH_AraC"/>
</dbReference>
<feature type="domain" description="HTH araC/xylS-type" evidence="4">
    <location>
        <begin position="188"/>
        <end position="286"/>
    </location>
</feature>
<keyword evidence="6" id="KW-1185">Reference proteome</keyword>
<protein>
    <submittedName>
        <fullName evidence="5">AraC family transcriptional regulator</fullName>
    </submittedName>
</protein>